<keyword evidence="1" id="KW-0472">Membrane</keyword>
<keyword evidence="3" id="KW-1185">Reference proteome</keyword>
<protein>
    <submittedName>
        <fullName evidence="2">Uncharacterized protein</fullName>
    </submittedName>
</protein>
<gene>
    <name evidence="2" type="ORF">BKK50_08760</name>
</gene>
<evidence type="ECO:0000313" key="3">
    <source>
        <dbReference type="Proteomes" id="UP000189433"/>
    </source>
</evidence>
<dbReference type="EMBL" id="MLHJ01000090">
    <property type="protein sequence ID" value="OOF41288.1"/>
    <property type="molecule type" value="Genomic_DNA"/>
</dbReference>
<sequence>MKEIKFRAMRAAGIACFIVLIAIGVWVFTSSSGDIVNILTFAGRQVGGGTTYGVLLLAALPPFTGFLTYHVWKWIIK</sequence>
<dbReference type="Proteomes" id="UP000189433">
    <property type="component" value="Unassembled WGS sequence"/>
</dbReference>
<dbReference type="STRING" id="1908260.BKK50_08760"/>
<keyword evidence="1" id="KW-0812">Transmembrane</keyword>
<proteinExistence type="predicted"/>
<organism evidence="2 3">
    <name type="scientific">Rodentibacter rarus</name>
    <dbReference type="NCBI Taxonomy" id="1908260"/>
    <lineage>
        <taxon>Bacteria</taxon>
        <taxon>Pseudomonadati</taxon>
        <taxon>Pseudomonadota</taxon>
        <taxon>Gammaproteobacteria</taxon>
        <taxon>Pasteurellales</taxon>
        <taxon>Pasteurellaceae</taxon>
        <taxon>Rodentibacter</taxon>
    </lineage>
</organism>
<name>A0A1V3IJ41_9PAST</name>
<evidence type="ECO:0000256" key="1">
    <source>
        <dbReference type="SAM" id="Phobius"/>
    </source>
</evidence>
<feature type="transmembrane region" description="Helical" evidence="1">
    <location>
        <begin position="49"/>
        <end position="72"/>
    </location>
</feature>
<dbReference type="AlphaFoldDB" id="A0A1V3IJ41"/>
<comment type="caution">
    <text evidence="2">The sequence shown here is derived from an EMBL/GenBank/DDBJ whole genome shotgun (WGS) entry which is preliminary data.</text>
</comment>
<feature type="transmembrane region" description="Helical" evidence="1">
    <location>
        <begin position="12"/>
        <end position="29"/>
    </location>
</feature>
<dbReference type="OrthoDB" id="5683878at2"/>
<dbReference type="RefSeq" id="WP_077417353.1">
    <property type="nucleotide sequence ID" value="NZ_MLHI01000030.1"/>
</dbReference>
<accession>A0A1V3IJ41</accession>
<reference evidence="2 3" key="1">
    <citation type="submission" date="2016-10" db="EMBL/GenBank/DDBJ databases">
        <title>Rodentibacter gen. nov. and new species.</title>
        <authorList>
            <person name="Christensen H."/>
        </authorList>
    </citation>
    <scope>NUCLEOTIDE SEQUENCE [LARGE SCALE GENOMIC DNA]</scope>
    <source>
        <strain evidence="2 3">CCUG17206</strain>
    </source>
</reference>
<keyword evidence="1" id="KW-1133">Transmembrane helix</keyword>
<evidence type="ECO:0000313" key="2">
    <source>
        <dbReference type="EMBL" id="OOF41288.1"/>
    </source>
</evidence>